<proteinExistence type="predicted"/>
<evidence type="ECO:0000313" key="8">
    <source>
        <dbReference type="EMBL" id="KQS44158.1"/>
    </source>
</evidence>
<dbReference type="InterPro" id="IPR002223">
    <property type="entry name" value="Kunitz_BPTI"/>
</dbReference>
<keyword evidence="3" id="KW-0646">Protease inhibitor</keyword>
<name>A0A0Q5U5I7_DROER</name>
<dbReference type="OrthoDB" id="4473401at2759"/>
<dbReference type="Pfam" id="PF00014">
    <property type="entry name" value="Kunitz_BPTI"/>
    <property type="match status" value="1"/>
</dbReference>
<keyword evidence="4" id="KW-0722">Serine protease inhibitor</keyword>
<dbReference type="PROSITE" id="PS50279">
    <property type="entry name" value="BPTI_KUNITZ_2"/>
    <property type="match status" value="1"/>
</dbReference>
<gene>
    <name evidence="8" type="primary">Dere\GG26782</name>
    <name evidence="8" type="synonym">GG26782</name>
    <name evidence="8" type="ORF">Dere_GG26782</name>
</gene>
<evidence type="ECO:0000256" key="1">
    <source>
        <dbReference type="ARBA" id="ARBA00004613"/>
    </source>
</evidence>
<reference evidence="8 9" key="1">
    <citation type="journal article" date="2007" name="Nature">
        <title>Evolution of genes and genomes on the Drosophila phylogeny.</title>
        <authorList>
            <consortium name="Drosophila 12 Genomes Consortium"/>
            <person name="Clark A.G."/>
            <person name="Eisen M.B."/>
            <person name="Smith D.R."/>
            <person name="Bergman C.M."/>
            <person name="Oliver B."/>
            <person name="Markow T.A."/>
            <person name="Kaufman T.C."/>
            <person name="Kellis M."/>
            <person name="Gelbart W."/>
            <person name="Iyer V.N."/>
            <person name="Pollard D.A."/>
            <person name="Sackton T.B."/>
            <person name="Larracuente A.M."/>
            <person name="Singh N.D."/>
            <person name="Abad J.P."/>
            <person name="Abt D.N."/>
            <person name="Adryan B."/>
            <person name="Aguade M."/>
            <person name="Akashi H."/>
            <person name="Anderson W.W."/>
            <person name="Aquadro C.F."/>
            <person name="Ardell D.H."/>
            <person name="Arguello R."/>
            <person name="Artieri C.G."/>
            <person name="Barbash D.A."/>
            <person name="Barker D."/>
            <person name="Barsanti P."/>
            <person name="Batterham P."/>
            <person name="Batzoglou S."/>
            <person name="Begun D."/>
            <person name="Bhutkar A."/>
            <person name="Blanco E."/>
            <person name="Bosak S.A."/>
            <person name="Bradley R.K."/>
            <person name="Brand A.D."/>
            <person name="Brent M.R."/>
            <person name="Brooks A.N."/>
            <person name="Brown R.H."/>
            <person name="Butlin R.K."/>
            <person name="Caggese C."/>
            <person name="Calvi B.R."/>
            <person name="Bernardo de Carvalho A."/>
            <person name="Caspi A."/>
            <person name="Castrezana S."/>
            <person name="Celniker S.E."/>
            <person name="Chang J.L."/>
            <person name="Chapple C."/>
            <person name="Chatterji S."/>
            <person name="Chinwalla A."/>
            <person name="Civetta A."/>
            <person name="Clifton S.W."/>
            <person name="Comeron J.M."/>
            <person name="Costello J.C."/>
            <person name="Coyne J.A."/>
            <person name="Daub J."/>
            <person name="David R.G."/>
            <person name="Delcher A.L."/>
            <person name="Delehaunty K."/>
            <person name="Do C.B."/>
            <person name="Ebling H."/>
            <person name="Edwards K."/>
            <person name="Eickbush T."/>
            <person name="Evans J.D."/>
            <person name="Filipski A."/>
            <person name="Findeiss S."/>
            <person name="Freyhult E."/>
            <person name="Fulton L."/>
            <person name="Fulton R."/>
            <person name="Garcia A.C."/>
            <person name="Gardiner A."/>
            <person name="Garfield D.A."/>
            <person name="Garvin B.E."/>
            <person name="Gibson G."/>
            <person name="Gilbert D."/>
            <person name="Gnerre S."/>
            <person name="Godfrey J."/>
            <person name="Good R."/>
            <person name="Gotea V."/>
            <person name="Gravely B."/>
            <person name="Greenberg A.J."/>
            <person name="Griffiths-Jones S."/>
            <person name="Gross S."/>
            <person name="Guigo R."/>
            <person name="Gustafson E.A."/>
            <person name="Haerty W."/>
            <person name="Hahn M.W."/>
            <person name="Halligan D.L."/>
            <person name="Halpern A.L."/>
            <person name="Halter G.M."/>
            <person name="Han M.V."/>
            <person name="Heger A."/>
            <person name="Hillier L."/>
            <person name="Hinrichs A.S."/>
            <person name="Holmes I."/>
            <person name="Hoskins R.A."/>
            <person name="Hubisz M.J."/>
            <person name="Hultmark D."/>
            <person name="Huntley M.A."/>
            <person name="Jaffe D.B."/>
            <person name="Jagadeeshan S."/>
            <person name="Jeck W.R."/>
            <person name="Johnson J."/>
            <person name="Jones C.D."/>
            <person name="Jordan W.C."/>
            <person name="Karpen G.H."/>
            <person name="Kataoka E."/>
            <person name="Keightley P.D."/>
            <person name="Kheradpour P."/>
            <person name="Kirkness E.F."/>
            <person name="Koerich L.B."/>
            <person name="Kristiansen K."/>
            <person name="Kudrna D."/>
            <person name="Kulathinal R.J."/>
            <person name="Kumar S."/>
            <person name="Kwok R."/>
            <person name="Lander E."/>
            <person name="Langley C.H."/>
            <person name="Lapoint R."/>
            <person name="Lazzaro B.P."/>
            <person name="Lee S.J."/>
            <person name="Levesque L."/>
            <person name="Li R."/>
            <person name="Lin C.F."/>
            <person name="Lin M.F."/>
            <person name="Lindblad-Toh K."/>
            <person name="Llopart A."/>
            <person name="Long M."/>
            <person name="Low L."/>
            <person name="Lozovsky E."/>
            <person name="Lu J."/>
            <person name="Luo M."/>
            <person name="Machado C.A."/>
            <person name="Makalowski W."/>
            <person name="Marzo M."/>
            <person name="Matsuda M."/>
            <person name="Matzkin L."/>
            <person name="McAllister B."/>
            <person name="McBride C.S."/>
            <person name="McKernan B."/>
            <person name="McKernan K."/>
            <person name="Mendez-Lago M."/>
            <person name="Minx P."/>
            <person name="Mollenhauer M.U."/>
            <person name="Montooth K."/>
            <person name="Mount S.M."/>
            <person name="Mu X."/>
            <person name="Myers E."/>
            <person name="Negre B."/>
            <person name="Newfeld S."/>
            <person name="Nielsen R."/>
            <person name="Noor M.A."/>
            <person name="O'Grady P."/>
            <person name="Pachter L."/>
            <person name="Papaceit M."/>
            <person name="Parisi M.J."/>
            <person name="Parisi M."/>
            <person name="Parts L."/>
            <person name="Pedersen J.S."/>
            <person name="Pesole G."/>
            <person name="Phillippy A.M."/>
            <person name="Ponting C.P."/>
            <person name="Pop M."/>
            <person name="Porcelli D."/>
            <person name="Powell J.R."/>
            <person name="Prohaska S."/>
            <person name="Pruitt K."/>
            <person name="Puig M."/>
            <person name="Quesneville H."/>
            <person name="Ram K.R."/>
            <person name="Rand D."/>
            <person name="Rasmussen M.D."/>
            <person name="Reed L.K."/>
            <person name="Reenan R."/>
            <person name="Reily A."/>
            <person name="Remington K.A."/>
            <person name="Rieger T.T."/>
            <person name="Ritchie M.G."/>
            <person name="Robin C."/>
            <person name="Rogers Y.H."/>
            <person name="Rohde C."/>
            <person name="Rozas J."/>
            <person name="Rubenfield M.J."/>
            <person name="Ruiz A."/>
            <person name="Russo S."/>
            <person name="Salzberg S.L."/>
            <person name="Sanchez-Gracia A."/>
            <person name="Saranga D.J."/>
            <person name="Sato H."/>
            <person name="Schaeffer S.W."/>
            <person name="Schatz M.C."/>
            <person name="Schlenke T."/>
            <person name="Schwartz R."/>
            <person name="Segarra C."/>
            <person name="Singh R.S."/>
            <person name="Sirot L."/>
            <person name="Sirota M."/>
            <person name="Sisneros N.B."/>
            <person name="Smith C.D."/>
            <person name="Smith T.F."/>
            <person name="Spieth J."/>
            <person name="Stage D.E."/>
            <person name="Stark A."/>
            <person name="Stephan W."/>
            <person name="Strausberg R.L."/>
            <person name="Strempel S."/>
            <person name="Sturgill D."/>
            <person name="Sutton G."/>
            <person name="Sutton G.G."/>
            <person name="Tao W."/>
            <person name="Teichmann S."/>
            <person name="Tobari Y.N."/>
            <person name="Tomimura Y."/>
            <person name="Tsolas J.M."/>
            <person name="Valente V.L."/>
            <person name="Venter E."/>
            <person name="Venter J.C."/>
            <person name="Vicario S."/>
            <person name="Vieira F.G."/>
            <person name="Vilella A.J."/>
            <person name="Villasante A."/>
            <person name="Walenz B."/>
            <person name="Wang J."/>
            <person name="Wasserman M."/>
            <person name="Watts T."/>
            <person name="Wilson D."/>
            <person name="Wilson R.K."/>
            <person name="Wing R.A."/>
            <person name="Wolfner M.F."/>
            <person name="Wong A."/>
            <person name="Wong G.K."/>
            <person name="Wu C.I."/>
            <person name="Wu G."/>
            <person name="Yamamoto D."/>
            <person name="Yang H.P."/>
            <person name="Yang S.P."/>
            <person name="Yorke J.A."/>
            <person name="Yoshida K."/>
            <person name="Zdobnov E."/>
            <person name="Zhang P."/>
            <person name="Zhang Y."/>
            <person name="Zimin A.V."/>
            <person name="Baldwin J."/>
            <person name="Abdouelleil A."/>
            <person name="Abdulkadir J."/>
            <person name="Abebe A."/>
            <person name="Abera B."/>
            <person name="Abreu J."/>
            <person name="Acer S.C."/>
            <person name="Aftuck L."/>
            <person name="Alexander A."/>
            <person name="An P."/>
            <person name="Anderson E."/>
            <person name="Anderson S."/>
            <person name="Arachi H."/>
            <person name="Azer M."/>
            <person name="Bachantsang P."/>
            <person name="Barry A."/>
            <person name="Bayul T."/>
            <person name="Berlin A."/>
            <person name="Bessette D."/>
            <person name="Bloom T."/>
            <person name="Blye J."/>
            <person name="Boguslavskiy L."/>
            <person name="Bonnet C."/>
            <person name="Boukhgalter B."/>
            <person name="Bourzgui I."/>
            <person name="Brown A."/>
            <person name="Cahill P."/>
            <person name="Channer S."/>
            <person name="Cheshatsang Y."/>
            <person name="Chuda L."/>
            <person name="Citroen M."/>
            <person name="Collymore A."/>
            <person name="Cooke P."/>
            <person name="Costello M."/>
            <person name="D'Aco K."/>
            <person name="Daza R."/>
            <person name="De Haan G."/>
            <person name="DeGray S."/>
            <person name="DeMaso C."/>
            <person name="Dhargay N."/>
            <person name="Dooley K."/>
            <person name="Dooley E."/>
            <person name="Doricent M."/>
            <person name="Dorje P."/>
            <person name="Dorjee K."/>
            <person name="Dupes A."/>
            <person name="Elong R."/>
            <person name="Falk J."/>
            <person name="Farina A."/>
            <person name="Faro S."/>
            <person name="Ferguson D."/>
            <person name="Fisher S."/>
            <person name="Foley C.D."/>
            <person name="Franke A."/>
            <person name="Friedrich D."/>
            <person name="Gadbois L."/>
            <person name="Gearin G."/>
            <person name="Gearin C.R."/>
            <person name="Giannoukos G."/>
            <person name="Goode T."/>
            <person name="Graham J."/>
            <person name="Grandbois E."/>
            <person name="Grewal S."/>
            <person name="Gyaltsen K."/>
            <person name="Hafez N."/>
            <person name="Hagos B."/>
            <person name="Hall J."/>
            <person name="Henson C."/>
            <person name="Hollinger A."/>
            <person name="Honan T."/>
            <person name="Huard M.D."/>
            <person name="Hughes L."/>
            <person name="Hurhula B."/>
            <person name="Husby M.E."/>
            <person name="Kamat A."/>
            <person name="Kanga B."/>
            <person name="Kashin S."/>
            <person name="Khazanovich D."/>
            <person name="Kisner P."/>
            <person name="Lance K."/>
            <person name="Lara M."/>
            <person name="Lee W."/>
            <person name="Lennon N."/>
            <person name="Letendre F."/>
            <person name="LeVine R."/>
            <person name="Lipovsky A."/>
            <person name="Liu X."/>
            <person name="Liu J."/>
            <person name="Liu S."/>
            <person name="Lokyitsang T."/>
            <person name="Lokyitsang Y."/>
            <person name="Lubonja R."/>
            <person name="Lui A."/>
            <person name="MacDonald P."/>
            <person name="Magnisalis V."/>
            <person name="Maru K."/>
            <person name="Matthews C."/>
            <person name="McCusker W."/>
            <person name="McDonough S."/>
            <person name="Mehta T."/>
            <person name="Meldrim J."/>
            <person name="Meneus L."/>
            <person name="Mihai O."/>
            <person name="Mihalev A."/>
            <person name="Mihova T."/>
            <person name="Mittelman R."/>
            <person name="Mlenga V."/>
            <person name="Montmayeur A."/>
            <person name="Mulrain L."/>
            <person name="Navidi A."/>
            <person name="Naylor J."/>
            <person name="Negash T."/>
            <person name="Nguyen T."/>
            <person name="Nguyen N."/>
            <person name="Nicol R."/>
            <person name="Norbu C."/>
            <person name="Norbu N."/>
            <person name="Novod N."/>
            <person name="O'Neill B."/>
            <person name="Osman S."/>
            <person name="Markiewicz E."/>
            <person name="Oyono O.L."/>
            <person name="Patti C."/>
            <person name="Phunkhang P."/>
            <person name="Pierre F."/>
            <person name="Priest M."/>
            <person name="Raghuraman S."/>
            <person name="Rege F."/>
            <person name="Reyes R."/>
            <person name="Rise C."/>
            <person name="Rogov P."/>
            <person name="Ross K."/>
            <person name="Ryan E."/>
            <person name="Settipalli S."/>
            <person name="Shea T."/>
            <person name="Sherpa N."/>
            <person name="Shi L."/>
            <person name="Shih D."/>
            <person name="Sparrow T."/>
            <person name="Spaulding J."/>
            <person name="Stalker J."/>
            <person name="Stange-Thomann N."/>
            <person name="Stavropoulos S."/>
            <person name="Stone C."/>
            <person name="Strader C."/>
            <person name="Tesfaye S."/>
            <person name="Thomson T."/>
            <person name="Thoulutsang Y."/>
            <person name="Thoulutsang D."/>
            <person name="Topham K."/>
            <person name="Topping I."/>
            <person name="Tsamla T."/>
            <person name="Vassiliev H."/>
            <person name="Vo A."/>
            <person name="Wangchuk T."/>
            <person name="Wangdi T."/>
            <person name="Weiand M."/>
            <person name="Wilkinson J."/>
            <person name="Wilson A."/>
            <person name="Yadav S."/>
            <person name="Young G."/>
            <person name="Yu Q."/>
            <person name="Zembek L."/>
            <person name="Zhong D."/>
            <person name="Zimmer A."/>
            <person name="Zwirko Z."/>
            <person name="Jaffe D.B."/>
            <person name="Alvarez P."/>
            <person name="Brockman W."/>
            <person name="Butler J."/>
            <person name="Chin C."/>
            <person name="Gnerre S."/>
            <person name="Grabherr M."/>
            <person name="Kleber M."/>
            <person name="Mauceli E."/>
            <person name="MacCallum I."/>
        </authorList>
    </citation>
    <scope>NUCLEOTIDE SEQUENCE [LARGE SCALE GENOMIC DNA]</scope>
    <source>
        <strain evidence="8 9">TSC#14021-0224.01</strain>
    </source>
</reference>
<comment type="subcellular location">
    <subcellularLocation>
        <location evidence="1">Secreted</location>
    </subcellularLocation>
</comment>
<dbReference type="CDD" id="cd00109">
    <property type="entry name" value="Kunitz-type"/>
    <property type="match status" value="1"/>
</dbReference>
<dbReference type="SUPFAM" id="SSF57362">
    <property type="entry name" value="BPTI-like"/>
    <property type="match status" value="1"/>
</dbReference>
<sequence>MNFIVFLACFTLSVAFANCQFLCRARISNPTCFGPRNVGTALGFACALNFTPRIWYFNGESRRCETMPYLGCGGNSNRFCSLQDCRLNCLQFKR</sequence>
<dbReference type="EMBL" id="CH954178">
    <property type="protein sequence ID" value="KQS44158.1"/>
    <property type="molecule type" value="Genomic_DNA"/>
</dbReference>
<keyword evidence="5" id="KW-1015">Disulfide bond</keyword>
<reference evidence="8 9" key="2">
    <citation type="journal article" date="2008" name="Bioinformatics">
        <title>Assembly reconciliation.</title>
        <authorList>
            <person name="Zimin A.V."/>
            <person name="Smith D.R."/>
            <person name="Sutton G."/>
            <person name="Yorke J.A."/>
        </authorList>
    </citation>
    <scope>NUCLEOTIDE SEQUENCE [LARGE SCALE GENOMIC DNA]</scope>
    <source>
        <strain evidence="8 9">TSC#14021-0224.01</strain>
    </source>
</reference>
<evidence type="ECO:0000256" key="3">
    <source>
        <dbReference type="ARBA" id="ARBA00022690"/>
    </source>
</evidence>
<organism evidence="8 9">
    <name type="scientific">Drosophila erecta</name>
    <name type="common">Fruit fly</name>
    <dbReference type="NCBI Taxonomy" id="7220"/>
    <lineage>
        <taxon>Eukaryota</taxon>
        <taxon>Metazoa</taxon>
        <taxon>Ecdysozoa</taxon>
        <taxon>Arthropoda</taxon>
        <taxon>Hexapoda</taxon>
        <taxon>Insecta</taxon>
        <taxon>Pterygota</taxon>
        <taxon>Neoptera</taxon>
        <taxon>Endopterygota</taxon>
        <taxon>Diptera</taxon>
        <taxon>Brachycera</taxon>
        <taxon>Muscomorpha</taxon>
        <taxon>Ephydroidea</taxon>
        <taxon>Drosophilidae</taxon>
        <taxon>Drosophila</taxon>
        <taxon>Sophophora</taxon>
    </lineage>
</organism>
<dbReference type="GO" id="GO:0004867">
    <property type="term" value="F:serine-type endopeptidase inhibitor activity"/>
    <property type="evidence" value="ECO:0007669"/>
    <property type="project" value="UniProtKB-KW"/>
</dbReference>
<feature type="domain" description="BPTI/Kunitz inhibitor" evidence="7">
    <location>
        <begin position="32"/>
        <end position="89"/>
    </location>
</feature>
<keyword evidence="6" id="KW-0732">Signal</keyword>
<dbReference type="Gene3D" id="4.10.410.10">
    <property type="entry name" value="Pancreatic trypsin inhibitor Kunitz domain"/>
    <property type="match status" value="1"/>
</dbReference>
<keyword evidence="2" id="KW-0964">Secreted</keyword>
<accession>A0A0Q5U5I7</accession>
<dbReference type="PANTHER" id="PTHR10083">
    <property type="entry name" value="KUNITZ-TYPE PROTEASE INHIBITOR-RELATED"/>
    <property type="match status" value="1"/>
</dbReference>
<protein>
    <recommendedName>
        <fullName evidence="7">BPTI/Kunitz inhibitor domain-containing protein</fullName>
    </recommendedName>
</protein>
<dbReference type="SMART" id="SM00131">
    <property type="entry name" value="KU"/>
    <property type="match status" value="1"/>
</dbReference>
<evidence type="ECO:0000313" key="9">
    <source>
        <dbReference type="Proteomes" id="UP000008711"/>
    </source>
</evidence>
<dbReference type="PANTHER" id="PTHR10083:SF217">
    <property type="entry name" value="BOOPHILIN-H2"/>
    <property type="match status" value="1"/>
</dbReference>
<evidence type="ECO:0000256" key="4">
    <source>
        <dbReference type="ARBA" id="ARBA00022900"/>
    </source>
</evidence>
<dbReference type="AlphaFoldDB" id="A0A0Q5U5I7"/>
<dbReference type="InterPro" id="IPR036880">
    <property type="entry name" value="Kunitz_BPTI_sf"/>
</dbReference>
<evidence type="ECO:0000259" key="7">
    <source>
        <dbReference type="PROSITE" id="PS50279"/>
    </source>
</evidence>
<evidence type="ECO:0000256" key="2">
    <source>
        <dbReference type="ARBA" id="ARBA00022525"/>
    </source>
</evidence>
<feature type="signal peptide" evidence="6">
    <location>
        <begin position="1"/>
        <end position="19"/>
    </location>
</feature>
<dbReference type="GO" id="GO:0005615">
    <property type="term" value="C:extracellular space"/>
    <property type="evidence" value="ECO:0007669"/>
    <property type="project" value="TreeGrafter"/>
</dbReference>
<evidence type="ECO:0000256" key="5">
    <source>
        <dbReference type="ARBA" id="ARBA00023157"/>
    </source>
</evidence>
<keyword evidence="9" id="KW-1185">Reference proteome</keyword>
<evidence type="ECO:0000256" key="6">
    <source>
        <dbReference type="SAM" id="SignalP"/>
    </source>
</evidence>
<dbReference type="InterPro" id="IPR050098">
    <property type="entry name" value="TFPI/VKTCI-like"/>
</dbReference>
<dbReference type="Proteomes" id="UP000008711">
    <property type="component" value="Unassembled WGS sequence"/>
</dbReference>
<feature type="chain" id="PRO_5006264043" description="BPTI/Kunitz inhibitor domain-containing protein" evidence="6">
    <location>
        <begin position="20"/>
        <end position="94"/>
    </location>
</feature>